<proteinExistence type="inferred from homology"/>
<keyword evidence="7" id="KW-0418">Kinase</keyword>
<dbReference type="InterPro" id="IPR011009">
    <property type="entry name" value="Kinase-like_dom_sf"/>
</dbReference>
<dbReference type="Proteomes" id="UP001627284">
    <property type="component" value="Unassembled WGS sequence"/>
</dbReference>
<comment type="catalytic activity">
    <reaction evidence="11">
        <text>L-seryl-[protein] + ATP = O-phospho-L-seryl-[protein] + ADP + H(+)</text>
        <dbReference type="Rhea" id="RHEA:17989"/>
        <dbReference type="Rhea" id="RHEA-COMP:9863"/>
        <dbReference type="Rhea" id="RHEA-COMP:11604"/>
        <dbReference type="ChEBI" id="CHEBI:15378"/>
        <dbReference type="ChEBI" id="CHEBI:29999"/>
        <dbReference type="ChEBI" id="CHEBI:30616"/>
        <dbReference type="ChEBI" id="CHEBI:83421"/>
        <dbReference type="ChEBI" id="CHEBI:456216"/>
        <dbReference type="EC" id="2.7.11.1"/>
    </reaction>
</comment>
<dbReference type="CDD" id="cd12195">
    <property type="entry name" value="CIPK_C"/>
    <property type="match status" value="1"/>
</dbReference>
<dbReference type="PROSITE" id="PS00107">
    <property type="entry name" value="PROTEIN_KINASE_ATP"/>
    <property type="match status" value="1"/>
</dbReference>
<comment type="catalytic activity">
    <reaction evidence="10">
        <text>L-threonyl-[protein] + ATP = O-phospho-L-threonyl-[protein] + ADP + H(+)</text>
        <dbReference type="Rhea" id="RHEA:46608"/>
        <dbReference type="Rhea" id="RHEA-COMP:11060"/>
        <dbReference type="Rhea" id="RHEA-COMP:11605"/>
        <dbReference type="ChEBI" id="CHEBI:15378"/>
        <dbReference type="ChEBI" id="CHEBI:30013"/>
        <dbReference type="ChEBI" id="CHEBI:30616"/>
        <dbReference type="ChEBI" id="CHEBI:61977"/>
        <dbReference type="ChEBI" id="CHEBI:456216"/>
        <dbReference type="EC" id="2.7.11.1"/>
    </reaction>
</comment>
<evidence type="ECO:0000259" key="15">
    <source>
        <dbReference type="PROSITE" id="PS50816"/>
    </source>
</evidence>
<keyword evidence="9" id="KW-0464">Manganese</keyword>
<feature type="domain" description="Protein kinase" evidence="14">
    <location>
        <begin position="9"/>
        <end position="262"/>
    </location>
</feature>
<dbReference type="PROSITE" id="PS00108">
    <property type="entry name" value="PROTEIN_KINASE_ST"/>
    <property type="match status" value="1"/>
</dbReference>
<evidence type="ECO:0000256" key="8">
    <source>
        <dbReference type="ARBA" id="ARBA00022840"/>
    </source>
</evidence>
<protein>
    <recommendedName>
        <fullName evidence="3">non-specific serine/threonine protein kinase</fullName>
        <ecNumber evidence="3">2.7.11.1</ecNumber>
    </recommendedName>
</protein>
<evidence type="ECO:0000259" key="14">
    <source>
        <dbReference type="PROSITE" id="PS50011"/>
    </source>
</evidence>
<dbReference type="Gene3D" id="3.30.310.80">
    <property type="entry name" value="Kinase associated domain 1, KA1"/>
    <property type="match status" value="1"/>
</dbReference>
<name>A0ABD2S7R9_9SOLN</name>
<evidence type="ECO:0000256" key="13">
    <source>
        <dbReference type="RuleBase" id="RU000304"/>
    </source>
</evidence>
<accession>A0ABD2S7R9</accession>
<dbReference type="Pfam" id="PF03822">
    <property type="entry name" value="NAF"/>
    <property type="match status" value="1"/>
</dbReference>
<dbReference type="InterPro" id="IPR000719">
    <property type="entry name" value="Prot_kinase_dom"/>
</dbReference>
<evidence type="ECO:0000256" key="3">
    <source>
        <dbReference type="ARBA" id="ARBA00012513"/>
    </source>
</evidence>
<keyword evidence="5" id="KW-0808">Transferase</keyword>
<keyword evidence="8 12" id="KW-0067">ATP-binding</keyword>
<dbReference type="FunFam" id="3.30.200.20:FF:000096">
    <property type="entry name" value="Non-specific serine/threonine protein kinase"/>
    <property type="match status" value="1"/>
</dbReference>
<evidence type="ECO:0000313" key="17">
    <source>
        <dbReference type="Proteomes" id="UP001627284"/>
    </source>
</evidence>
<dbReference type="AlphaFoldDB" id="A0ABD2S7R9"/>
<comment type="cofactor">
    <cofactor evidence="1">
        <name>Mn(2+)</name>
        <dbReference type="ChEBI" id="CHEBI:29035"/>
    </cofactor>
</comment>
<dbReference type="FunFam" id="3.30.310.80:FF:000005">
    <property type="entry name" value="Non-specific serine/threonine protein kinase"/>
    <property type="match status" value="1"/>
</dbReference>
<keyword evidence="6 12" id="KW-0547">Nucleotide-binding</keyword>
<evidence type="ECO:0000256" key="2">
    <source>
        <dbReference type="ARBA" id="ARBA00006234"/>
    </source>
</evidence>
<evidence type="ECO:0000256" key="1">
    <source>
        <dbReference type="ARBA" id="ARBA00001936"/>
    </source>
</evidence>
<dbReference type="InterPro" id="IPR017441">
    <property type="entry name" value="Protein_kinase_ATP_BS"/>
</dbReference>
<evidence type="ECO:0000256" key="7">
    <source>
        <dbReference type="ARBA" id="ARBA00022777"/>
    </source>
</evidence>
<dbReference type="EC" id="2.7.11.1" evidence="3"/>
<evidence type="ECO:0000256" key="12">
    <source>
        <dbReference type="PROSITE-ProRule" id="PRU10141"/>
    </source>
</evidence>
<dbReference type="SUPFAM" id="SSF56112">
    <property type="entry name" value="Protein kinase-like (PK-like)"/>
    <property type="match status" value="1"/>
</dbReference>
<dbReference type="GO" id="GO:0004674">
    <property type="term" value="F:protein serine/threonine kinase activity"/>
    <property type="evidence" value="ECO:0007669"/>
    <property type="project" value="UniProtKB-KW"/>
</dbReference>
<keyword evidence="17" id="KW-1185">Reference proteome</keyword>
<dbReference type="Gene3D" id="1.10.510.10">
    <property type="entry name" value="Transferase(Phosphotransferase) domain 1"/>
    <property type="match status" value="1"/>
</dbReference>
<evidence type="ECO:0000256" key="10">
    <source>
        <dbReference type="ARBA" id="ARBA00047899"/>
    </source>
</evidence>
<evidence type="ECO:0000256" key="6">
    <source>
        <dbReference type="ARBA" id="ARBA00022741"/>
    </source>
</evidence>
<evidence type="ECO:0000256" key="4">
    <source>
        <dbReference type="ARBA" id="ARBA00022527"/>
    </source>
</evidence>
<sequence length="447" mass="50656">MVVRKVGKYEVGRTIGEGTFAKVKFAQNTETGESVAMKVLDRSTIIKHKMVDQIKREISIMKLVRHPYVVRLHEVIATRTKIYIILEFITGGELFDKIVHHGRLSEAESRRYFQQLIDGVDYCHIKGVYHRDLKPENLLLDSQGNLKISDFGLSASPGEGVNILKTTCGTPNYVAPEVLSHKGYDGAVADIWSCGVILYVLMAGYLPFDEVDLTTLYAKIDKADFSCPSWFPVGAKSLIHRILDPNPQTRIRIEEIRNDEWFKKNYDPVKVMEYEDVNLDDINAAFDDTEEEASNEQCDNADAGPLALNAFDLIILSQGLNLSILFDRGQDSMKHHQTRFLTQKPAKVVLSSMEVVAQSMGFKTHIRNFKMRVEGLSANKTSHFSVILEVFEVAPTFFMVDVQKAAGDASEFLKFYKNFCGNLEDIIWRPPDESCKSRVTKARSRKR</sequence>
<dbReference type="PANTHER" id="PTHR43895:SF114">
    <property type="entry name" value="NON-SPECIFIC SERINE_THREONINE PROTEIN KINASE"/>
    <property type="match status" value="1"/>
</dbReference>
<evidence type="ECO:0000256" key="9">
    <source>
        <dbReference type="ARBA" id="ARBA00023211"/>
    </source>
</evidence>
<comment type="caution">
    <text evidence="16">The sequence shown here is derived from an EMBL/GenBank/DDBJ whole genome shotgun (WGS) entry which is preliminary data.</text>
</comment>
<dbReference type="GO" id="GO:0005524">
    <property type="term" value="F:ATP binding"/>
    <property type="evidence" value="ECO:0007669"/>
    <property type="project" value="UniProtKB-UniRule"/>
</dbReference>
<dbReference type="Pfam" id="PF00069">
    <property type="entry name" value="Pkinase"/>
    <property type="match status" value="1"/>
</dbReference>
<dbReference type="SMART" id="SM00220">
    <property type="entry name" value="S_TKc"/>
    <property type="match status" value="1"/>
</dbReference>
<evidence type="ECO:0000313" key="16">
    <source>
        <dbReference type="EMBL" id="KAL3340249.1"/>
    </source>
</evidence>
<dbReference type="InterPro" id="IPR008271">
    <property type="entry name" value="Ser/Thr_kinase_AS"/>
</dbReference>
<feature type="domain" description="NAF" evidence="15">
    <location>
        <begin position="303"/>
        <end position="327"/>
    </location>
</feature>
<gene>
    <name evidence="16" type="ORF">AABB24_028731</name>
</gene>
<dbReference type="FunFam" id="1.10.510.10:FF:000279">
    <property type="entry name" value="Non-specific serine/threonine protein kinase"/>
    <property type="match status" value="1"/>
</dbReference>
<comment type="similarity">
    <text evidence="2">Belongs to the protein kinase superfamily. CAMK Ser/Thr protein kinase family. SNF1 subfamily.</text>
</comment>
<dbReference type="PROSITE" id="PS50011">
    <property type="entry name" value="PROTEIN_KINASE_DOM"/>
    <property type="match status" value="1"/>
</dbReference>
<dbReference type="PANTHER" id="PTHR43895">
    <property type="entry name" value="CALCIUM/CALMODULIN-DEPENDENT PROTEIN KINASE KINASE-RELATED"/>
    <property type="match status" value="1"/>
</dbReference>
<feature type="binding site" evidence="12">
    <location>
        <position position="47"/>
    </location>
    <ligand>
        <name>ATP</name>
        <dbReference type="ChEBI" id="CHEBI:30616"/>
    </ligand>
</feature>
<evidence type="ECO:0000256" key="11">
    <source>
        <dbReference type="ARBA" id="ARBA00048679"/>
    </source>
</evidence>
<reference evidence="16 17" key="1">
    <citation type="submission" date="2024-05" db="EMBL/GenBank/DDBJ databases">
        <title>De novo assembly of an allotetraploid wild potato.</title>
        <authorList>
            <person name="Hosaka A.J."/>
        </authorList>
    </citation>
    <scope>NUCLEOTIDE SEQUENCE [LARGE SCALE GENOMIC DNA]</scope>
    <source>
        <tissue evidence="16">Young leaves</tissue>
    </source>
</reference>
<dbReference type="PROSITE" id="PS50816">
    <property type="entry name" value="NAF"/>
    <property type="match status" value="1"/>
</dbReference>
<dbReference type="EMBL" id="JBJKTR010000016">
    <property type="protein sequence ID" value="KAL3340249.1"/>
    <property type="molecule type" value="Genomic_DNA"/>
</dbReference>
<dbReference type="InterPro" id="IPR018451">
    <property type="entry name" value="NAF/FISL_domain"/>
</dbReference>
<dbReference type="InterPro" id="IPR004041">
    <property type="entry name" value="NAF_dom"/>
</dbReference>
<evidence type="ECO:0000256" key="5">
    <source>
        <dbReference type="ARBA" id="ARBA00022679"/>
    </source>
</evidence>
<keyword evidence="4 13" id="KW-0723">Serine/threonine-protein kinase</keyword>
<organism evidence="16 17">
    <name type="scientific">Solanum stoloniferum</name>
    <dbReference type="NCBI Taxonomy" id="62892"/>
    <lineage>
        <taxon>Eukaryota</taxon>
        <taxon>Viridiplantae</taxon>
        <taxon>Streptophyta</taxon>
        <taxon>Embryophyta</taxon>
        <taxon>Tracheophyta</taxon>
        <taxon>Spermatophyta</taxon>
        <taxon>Magnoliopsida</taxon>
        <taxon>eudicotyledons</taxon>
        <taxon>Gunneridae</taxon>
        <taxon>Pentapetalae</taxon>
        <taxon>asterids</taxon>
        <taxon>lamiids</taxon>
        <taxon>Solanales</taxon>
        <taxon>Solanaceae</taxon>
        <taxon>Solanoideae</taxon>
        <taxon>Solaneae</taxon>
        <taxon>Solanum</taxon>
    </lineage>
</organism>